<evidence type="ECO:0000256" key="9">
    <source>
        <dbReference type="ARBA" id="ARBA00023049"/>
    </source>
</evidence>
<keyword evidence="6 11" id="KW-0378">Hydrolase</keyword>
<proteinExistence type="inferred from homology"/>
<dbReference type="AlphaFoldDB" id="A0A9E8KMF8"/>
<keyword evidence="4" id="KW-0645">Protease</keyword>
<comment type="similarity">
    <text evidence="3 11">Belongs to the peptidase M50B family.</text>
</comment>
<dbReference type="InterPro" id="IPR008915">
    <property type="entry name" value="Peptidase_M50"/>
</dbReference>
<feature type="transmembrane region" description="Helical" evidence="11">
    <location>
        <begin position="6"/>
        <end position="28"/>
    </location>
</feature>
<organism evidence="13 14">
    <name type="scientific">Alkalimarinus sediminis</name>
    <dbReference type="NCBI Taxonomy" id="1632866"/>
    <lineage>
        <taxon>Bacteria</taxon>
        <taxon>Pseudomonadati</taxon>
        <taxon>Pseudomonadota</taxon>
        <taxon>Gammaproteobacteria</taxon>
        <taxon>Alteromonadales</taxon>
        <taxon>Alteromonadaceae</taxon>
        <taxon>Alkalimarinus</taxon>
    </lineage>
</organism>
<dbReference type="GO" id="GO:0016020">
    <property type="term" value="C:membrane"/>
    <property type="evidence" value="ECO:0007669"/>
    <property type="project" value="UniProtKB-SubCell"/>
</dbReference>
<name>A0A9E8KMF8_9ALTE</name>
<dbReference type="Proteomes" id="UP001164472">
    <property type="component" value="Chromosome"/>
</dbReference>
<comment type="cofactor">
    <cofactor evidence="1 11">
        <name>Zn(2+)</name>
        <dbReference type="ChEBI" id="CHEBI:29105"/>
    </cofactor>
</comment>
<sequence length="451" mass="48653">MEVLQSVLSLIITLGILVTIHEYGHYWVARRCGVKVLRFSVGFGKPIFSWYDKNGTEFAVASIPLGGYVKMLDEREGEVPPEELHLAFNRQAVSKRIAIVAAGPIANFLFAIFAYWLMFILGFTVVAPVIGSVDDDSLAANAGILPKQEIVAIDGNVTNSWQSVNMNLLNRLGDTGEVALTLKDLGDDTPSTAKININEWLAGQDMPNPIEAIGVHPFRPLIPPVIGSVSEGGSAAAAGILPGDRIVAVNGKTVDGWMGFVEVVRASANATLMVELVRDDTIVDVSLTPQKKVVAEGQEIGFIGAGVQQPKWPDDMIREVHYGPVDAFGAAVGKTWDDTVMTLSSIKKMIEGLISVKNLSGPITIARIANTTIQSGLETFLSFLALLSVSLGVLNLLPIPVLDGGHLLYYFVELVRGKPLSENTQLMGLKIGITLVVMLMFVAFYNDLLRL</sequence>
<dbReference type="Pfam" id="PF17820">
    <property type="entry name" value="PDZ_6"/>
    <property type="match status" value="1"/>
</dbReference>
<keyword evidence="8 11" id="KW-1133">Transmembrane helix</keyword>
<dbReference type="GO" id="GO:0006508">
    <property type="term" value="P:proteolysis"/>
    <property type="evidence" value="ECO:0007669"/>
    <property type="project" value="UniProtKB-KW"/>
</dbReference>
<feature type="transmembrane region" description="Helical" evidence="11">
    <location>
        <begin position="424"/>
        <end position="445"/>
    </location>
</feature>
<gene>
    <name evidence="13" type="primary">rseP</name>
    <name evidence="13" type="ORF">NNL22_10015</name>
</gene>
<dbReference type="PANTHER" id="PTHR42837:SF2">
    <property type="entry name" value="MEMBRANE METALLOPROTEASE ARASP2, CHLOROPLASTIC-RELATED"/>
    <property type="match status" value="1"/>
</dbReference>
<dbReference type="KEGG" id="asem:NNL22_10015"/>
<reference evidence="13" key="1">
    <citation type="submission" date="2022-07" db="EMBL/GenBank/DDBJ databases">
        <title>Alkalimarinus sp. nov., isolated from gut of a Alitta virens.</title>
        <authorList>
            <person name="Yang A.I."/>
            <person name="Shin N.-R."/>
        </authorList>
    </citation>
    <scope>NUCLEOTIDE SEQUENCE</scope>
    <source>
        <strain evidence="13">FA028</strain>
    </source>
</reference>
<dbReference type="EMBL" id="CP101527">
    <property type="protein sequence ID" value="UZW73388.1"/>
    <property type="molecule type" value="Genomic_DNA"/>
</dbReference>
<evidence type="ECO:0000256" key="8">
    <source>
        <dbReference type="ARBA" id="ARBA00022989"/>
    </source>
</evidence>
<dbReference type="CDD" id="cd06163">
    <property type="entry name" value="S2P-M50_PDZ_RseP-like"/>
    <property type="match status" value="2"/>
</dbReference>
<keyword evidence="11" id="KW-0479">Metal-binding</keyword>
<evidence type="ECO:0000256" key="10">
    <source>
        <dbReference type="ARBA" id="ARBA00023136"/>
    </source>
</evidence>
<feature type="transmembrane region" description="Helical" evidence="11">
    <location>
        <begin position="380"/>
        <end position="412"/>
    </location>
</feature>
<keyword evidence="7 11" id="KW-0862">Zinc</keyword>
<dbReference type="GO" id="GO:0004222">
    <property type="term" value="F:metalloendopeptidase activity"/>
    <property type="evidence" value="ECO:0007669"/>
    <property type="project" value="InterPro"/>
</dbReference>
<evidence type="ECO:0000256" key="5">
    <source>
        <dbReference type="ARBA" id="ARBA00022692"/>
    </source>
</evidence>
<dbReference type="SMART" id="SM00228">
    <property type="entry name" value="PDZ"/>
    <property type="match status" value="2"/>
</dbReference>
<accession>A0A9E8KMF8</accession>
<feature type="transmembrane region" description="Helical" evidence="11">
    <location>
        <begin position="97"/>
        <end position="118"/>
    </location>
</feature>
<keyword evidence="5 11" id="KW-0812">Transmembrane</keyword>
<evidence type="ECO:0000313" key="13">
    <source>
        <dbReference type="EMBL" id="UZW73388.1"/>
    </source>
</evidence>
<keyword evidence="14" id="KW-1185">Reference proteome</keyword>
<dbReference type="SUPFAM" id="SSF50156">
    <property type="entry name" value="PDZ domain-like"/>
    <property type="match status" value="2"/>
</dbReference>
<dbReference type="InterPro" id="IPR036034">
    <property type="entry name" value="PDZ_sf"/>
</dbReference>
<dbReference type="InterPro" id="IPR041489">
    <property type="entry name" value="PDZ_6"/>
</dbReference>
<dbReference type="PANTHER" id="PTHR42837">
    <property type="entry name" value="REGULATOR OF SIGMA-E PROTEASE RSEP"/>
    <property type="match status" value="1"/>
</dbReference>
<dbReference type="Pfam" id="PF02163">
    <property type="entry name" value="Peptidase_M50"/>
    <property type="match status" value="1"/>
</dbReference>
<dbReference type="GO" id="GO:0046872">
    <property type="term" value="F:metal ion binding"/>
    <property type="evidence" value="ECO:0007669"/>
    <property type="project" value="UniProtKB-KW"/>
</dbReference>
<evidence type="ECO:0000256" key="11">
    <source>
        <dbReference type="RuleBase" id="RU362031"/>
    </source>
</evidence>
<dbReference type="PROSITE" id="PS50106">
    <property type="entry name" value="PDZ"/>
    <property type="match status" value="1"/>
</dbReference>
<dbReference type="RefSeq" id="WP_251809529.1">
    <property type="nucleotide sequence ID" value="NZ_CP101527.1"/>
</dbReference>
<evidence type="ECO:0000256" key="2">
    <source>
        <dbReference type="ARBA" id="ARBA00004141"/>
    </source>
</evidence>
<evidence type="ECO:0000259" key="12">
    <source>
        <dbReference type="PROSITE" id="PS50106"/>
    </source>
</evidence>
<feature type="domain" description="PDZ" evidence="12">
    <location>
        <begin position="225"/>
        <end position="256"/>
    </location>
</feature>
<evidence type="ECO:0000256" key="6">
    <source>
        <dbReference type="ARBA" id="ARBA00022801"/>
    </source>
</evidence>
<evidence type="ECO:0000313" key="14">
    <source>
        <dbReference type="Proteomes" id="UP001164472"/>
    </source>
</evidence>
<keyword evidence="9 11" id="KW-0482">Metalloprotease</keyword>
<dbReference type="InterPro" id="IPR001478">
    <property type="entry name" value="PDZ"/>
</dbReference>
<dbReference type="Gene3D" id="2.30.42.10">
    <property type="match status" value="2"/>
</dbReference>
<evidence type="ECO:0000256" key="4">
    <source>
        <dbReference type="ARBA" id="ARBA00022670"/>
    </source>
</evidence>
<dbReference type="NCBIfam" id="TIGR00054">
    <property type="entry name" value="RIP metalloprotease RseP"/>
    <property type="match status" value="1"/>
</dbReference>
<protein>
    <recommendedName>
        <fullName evidence="11">Zinc metalloprotease</fullName>
        <ecNumber evidence="11">3.4.24.-</ecNumber>
    </recommendedName>
</protein>
<keyword evidence="10 11" id="KW-0472">Membrane</keyword>
<evidence type="ECO:0000256" key="1">
    <source>
        <dbReference type="ARBA" id="ARBA00001947"/>
    </source>
</evidence>
<evidence type="ECO:0000256" key="3">
    <source>
        <dbReference type="ARBA" id="ARBA00007931"/>
    </source>
</evidence>
<evidence type="ECO:0000256" key="7">
    <source>
        <dbReference type="ARBA" id="ARBA00022833"/>
    </source>
</evidence>
<comment type="subcellular location">
    <subcellularLocation>
        <location evidence="2">Membrane</location>
        <topology evidence="2">Multi-pass membrane protein</topology>
    </subcellularLocation>
</comment>
<dbReference type="EC" id="3.4.24.-" evidence="11"/>
<dbReference type="InterPro" id="IPR004387">
    <property type="entry name" value="Pept_M50_Zn"/>
</dbReference>
<dbReference type="CDD" id="cd23081">
    <property type="entry name" value="cpPDZ_EcRseP-like"/>
    <property type="match status" value="1"/>
</dbReference>